<comment type="similarity">
    <text evidence="1">Belongs to the oxygen-dependent FAD-linked oxidoreductase family.</text>
</comment>
<protein>
    <recommendedName>
        <fullName evidence="6">FAD-binding PCMH-type domain-containing protein</fullName>
    </recommendedName>
</protein>
<dbReference type="InterPro" id="IPR036318">
    <property type="entry name" value="FAD-bd_PCMH-like_sf"/>
</dbReference>
<dbReference type="GO" id="GO:0016491">
    <property type="term" value="F:oxidoreductase activity"/>
    <property type="evidence" value="ECO:0007669"/>
    <property type="project" value="UniProtKB-KW"/>
</dbReference>
<name>A0A0A1TNK1_9HYPO</name>
<sequence>MRSDLLALLWSGVSLTAEASPASANDACCKELQKEFPSGYFEPSSDQYNALTGSRWSKTAILHPGCVVVPASTKDVSCAVRILTKRECKFAVKSGGHNANPGANSIDGGISIDLKRLNATKLAADRSYVTLETGITWGNAYHAFEAEKIAFPGGICEDVGVGGLAVGGGQSLFQASKGWVVDNILRYEIVLADGTAINATQSSHADLFKALKGGNTNFGIVTNVDIAAFDFDVMWGGEVLLNLTGPETSRSDMLDRLSHATVDFIANNEKDLDTGLQVVTSYLRNGAQVTDLALTNVANVSKPSSLDQFLSIPNKFLDTTRHTSLATIAHQTSLAVPKGFRYVTASVTIKNDYTTLRQIWDLSDATYLGLADKNKVDWMVSFVPQPKIQESYSASRGGNSLGLDHDSDEIVIWLLSRWDDVSLDSEVDQARNRFVNKAKAIAKRNNAYASFVYINYAGPSQDPLCGYGADTVAFLRGVATKYDPTGVFQRLMPGGFKLSSAQC</sequence>
<evidence type="ECO:0000256" key="1">
    <source>
        <dbReference type="ARBA" id="ARBA00005466"/>
    </source>
</evidence>
<dbReference type="Proteomes" id="UP000039046">
    <property type="component" value="Unassembled WGS sequence"/>
</dbReference>
<dbReference type="InterPro" id="IPR016169">
    <property type="entry name" value="FAD-bd_PCMH_sub2"/>
</dbReference>
<keyword evidence="5" id="KW-0732">Signal</keyword>
<organism evidence="7 8">
    <name type="scientific">[Torrubiella] hemipterigena</name>
    <dbReference type="NCBI Taxonomy" id="1531966"/>
    <lineage>
        <taxon>Eukaryota</taxon>
        <taxon>Fungi</taxon>
        <taxon>Dikarya</taxon>
        <taxon>Ascomycota</taxon>
        <taxon>Pezizomycotina</taxon>
        <taxon>Sordariomycetes</taxon>
        <taxon>Hypocreomycetidae</taxon>
        <taxon>Hypocreales</taxon>
        <taxon>Clavicipitaceae</taxon>
        <taxon>Clavicipitaceae incertae sedis</taxon>
        <taxon>'Torrubiella' clade</taxon>
    </lineage>
</organism>
<dbReference type="AlphaFoldDB" id="A0A0A1TNK1"/>
<evidence type="ECO:0000313" key="7">
    <source>
        <dbReference type="EMBL" id="CEJ93025.1"/>
    </source>
</evidence>
<dbReference type="InterPro" id="IPR006094">
    <property type="entry name" value="Oxid_FAD_bind_N"/>
</dbReference>
<dbReference type="OrthoDB" id="5126127at2759"/>
<dbReference type="EMBL" id="CDHN01000005">
    <property type="protein sequence ID" value="CEJ93025.1"/>
    <property type="molecule type" value="Genomic_DNA"/>
</dbReference>
<dbReference type="HOGENOM" id="CLU_018354_1_2_1"/>
<reference evidence="7 8" key="1">
    <citation type="journal article" date="2015" name="Genome Announc.">
        <title>Draft Genome Sequence and Gene Annotation of the Entomopathogenic Fungus Verticillium hemipterigenum.</title>
        <authorList>
            <person name="Horn F."/>
            <person name="Habel A."/>
            <person name="Scharf D.H."/>
            <person name="Dworschak J."/>
            <person name="Brakhage A.A."/>
            <person name="Guthke R."/>
            <person name="Hertweck C."/>
            <person name="Linde J."/>
        </authorList>
    </citation>
    <scope>NUCLEOTIDE SEQUENCE [LARGE SCALE GENOMIC DNA]</scope>
</reference>
<feature type="domain" description="FAD-binding PCMH-type" evidence="6">
    <location>
        <begin position="60"/>
        <end position="231"/>
    </location>
</feature>
<dbReference type="SUPFAM" id="SSF56176">
    <property type="entry name" value="FAD-binding/transporter-associated domain-like"/>
    <property type="match status" value="1"/>
</dbReference>
<evidence type="ECO:0000256" key="3">
    <source>
        <dbReference type="ARBA" id="ARBA00022827"/>
    </source>
</evidence>
<keyword evidence="8" id="KW-1185">Reference proteome</keyword>
<keyword evidence="2" id="KW-0285">Flavoprotein</keyword>
<dbReference type="PROSITE" id="PS51387">
    <property type="entry name" value="FAD_PCMH"/>
    <property type="match status" value="1"/>
</dbReference>
<dbReference type="PANTHER" id="PTHR42973:SF53">
    <property type="entry name" value="FAD-BINDING PCMH-TYPE DOMAIN-CONTAINING PROTEIN-RELATED"/>
    <property type="match status" value="1"/>
</dbReference>
<evidence type="ECO:0000256" key="2">
    <source>
        <dbReference type="ARBA" id="ARBA00022630"/>
    </source>
</evidence>
<evidence type="ECO:0000313" key="8">
    <source>
        <dbReference type="Proteomes" id="UP000039046"/>
    </source>
</evidence>
<evidence type="ECO:0000256" key="5">
    <source>
        <dbReference type="SAM" id="SignalP"/>
    </source>
</evidence>
<dbReference type="InterPro" id="IPR050416">
    <property type="entry name" value="FAD-linked_Oxidoreductase"/>
</dbReference>
<accession>A0A0A1TNK1</accession>
<dbReference type="GO" id="GO:0071949">
    <property type="term" value="F:FAD binding"/>
    <property type="evidence" value="ECO:0007669"/>
    <property type="project" value="InterPro"/>
</dbReference>
<feature type="signal peptide" evidence="5">
    <location>
        <begin position="1"/>
        <end position="19"/>
    </location>
</feature>
<evidence type="ECO:0000256" key="4">
    <source>
        <dbReference type="ARBA" id="ARBA00023002"/>
    </source>
</evidence>
<evidence type="ECO:0000259" key="6">
    <source>
        <dbReference type="PROSITE" id="PS51387"/>
    </source>
</evidence>
<dbReference type="PANTHER" id="PTHR42973">
    <property type="entry name" value="BINDING OXIDOREDUCTASE, PUTATIVE (AFU_ORTHOLOGUE AFUA_1G17690)-RELATED"/>
    <property type="match status" value="1"/>
</dbReference>
<dbReference type="InterPro" id="IPR016166">
    <property type="entry name" value="FAD-bd_PCMH"/>
</dbReference>
<keyword evidence="3" id="KW-0274">FAD</keyword>
<keyword evidence="4" id="KW-0560">Oxidoreductase</keyword>
<dbReference type="STRING" id="1531966.A0A0A1TNK1"/>
<dbReference type="Gene3D" id="3.30.465.10">
    <property type="match status" value="1"/>
</dbReference>
<gene>
    <name evidence="7" type="ORF">VHEMI08645</name>
</gene>
<feature type="chain" id="PRO_5001979832" description="FAD-binding PCMH-type domain-containing protein" evidence="5">
    <location>
        <begin position="20"/>
        <end position="503"/>
    </location>
</feature>
<proteinExistence type="inferred from homology"/>
<dbReference type="Pfam" id="PF01565">
    <property type="entry name" value="FAD_binding_4"/>
    <property type="match status" value="1"/>
</dbReference>